<comment type="caution">
    <text evidence="6">The sequence shown here is derived from an EMBL/GenBank/DDBJ whole genome shotgun (WGS) entry which is preliminary data.</text>
</comment>
<feature type="domain" description="Hydantoinase A/oxoprolinase" evidence="2">
    <location>
        <begin position="241"/>
        <end position="519"/>
    </location>
</feature>
<dbReference type="GO" id="GO:0017168">
    <property type="term" value="F:5-oxoprolinase (ATP-hydrolyzing) activity"/>
    <property type="evidence" value="ECO:0007669"/>
    <property type="project" value="TreeGrafter"/>
</dbReference>
<organism evidence="6 7">
    <name type="scientific">Diversispora eburnea</name>
    <dbReference type="NCBI Taxonomy" id="1213867"/>
    <lineage>
        <taxon>Eukaryota</taxon>
        <taxon>Fungi</taxon>
        <taxon>Fungi incertae sedis</taxon>
        <taxon>Mucoromycota</taxon>
        <taxon>Glomeromycotina</taxon>
        <taxon>Glomeromycetes</taxon>
        <taxon>Diversisporales</taxon>
        <taxon>Diversisporaceae</taxon>
        <taxon>Diversispora</taxon>
    </lineage>
</organism>
<evidence type="ECO:0000259" key="4">
    <source>
        <dbReference type="Pfam" id="PF05378"/>
    </source>
</evidence>
<name>A0A9N8VY75_9GLOM</name>
<dbReference type="PANTHER" id="PTHR11365">
    <property type="entry name" value="5-OXOPROLINASE RELATED"/>
    <property type="match status" value="1"/>
</dbReference>
<protein>
    <submittedName>
        <fullName evidence="6">2784_t:CDS:1</fullName>
    </submittedName>
</protein>
<comment type="similarity">
    <text evidence="1">Belongs to the oxoprolinase family.</text>
</comment>
<feature type="domain" description="Hydantoinase B/oxoprolinase" evidence="3">
    <location>
        <begin position="704"/>
        <end position="1145"/>
    </location>
</feature>
<dbReference type="Pfam" id="PF02538">
    <property type="entry name" value="Hydantoinase_B"/>
    <property type="match status" value="1"/>
</dbReference>
<dbReference type="Pfam" id="PF05378">
    <property type="entry name" value="Hydant_A_N"/>
    <property type="match status" value="1"/>
</dbReference>
<dbReference type="InterPro" id="IPR003692">
    <property type="entry name" value="Hydantoinase_B"/>
</dbReference>
<dbReference type="InterPro" id="IPR008040">
    <property type="entry name" value="Hydant_A_N"/>
</dbReference>
<evidence type="ECO:0000259" key="3">
    <source>
        <dbReference type="Pfam" id="PF02538"/>
    </source>
</evidence>
<dbReference type="InterPro" id="IPR045079">
    <property type="entry name" value="Oxoprolinase-like"/>
</dbReference>
<dbReference type="PANTHER" id="PTHR11365:SF2">
    <property type="entry name" value="5-OXOPROLINASE"/>
    <property type="match status" value="1"/>
</dbReference>
<dbReference type="GO" id="GO:0006749">
    <property type="term" value="P:glutathione metabolic process"/>
    <property type="evidence" value="ECO:0007669"/>
    <property type="project" value="TreeGrafter"/>
</dbReference>
<dbReference type="Proteomes" id="UP000789706">
    <property type="component" value="Unassembled WGS sequence"/>
</dbReference>
<evidence type="ECO:0000259" key="5">
    <source>
        <dbReference type="Pfam" id="PF19278"/>
    </source>
</evidence>
<dbReference type="InterPro" id="IPR002821">
    <property type="entry name" value="Hydantoinase_A"/>
</dbReference>
<evidence type="ECO:0000313" key="6">
    <source>
        <dbReference type="EMBL" id="CAG8466746.1"/>
    </source>
</evidence>
<evidence type="ECO:0000313" key="7">
    <source>
        <dbReference type="Proteomes" id="UP000789706"/>
    </source>
</evidence>
<feature type="domain" description="Hydantoinase/oxoprolinase N-terminal" evidence="4">
    <location>
        <begin position="8"/>
        <end position="221"/>
    </location>
</feature>
<sequence length="1169" mass="129080">MINRRCIKISIDRGGTFTDCIGIITVPISSEHPTGRIEIVVKLLSVDPQNYEDAPREGIRRLLEKFTGKPQPKDKPVDTSLIESIRMGTTVATNALLERKGEKCALLITKGNQARPKIFDLAIHKPDVLYQKVVEVDERVSLVEGPSSNNNGSKKDDGDDDLLEGISGEYVKIIQRLNLEKVNEDLRSLYEEGFRSIAICLMHSYTYPDHERQIGNLASTIGFTHISLSSTIMPMIKIVPRGTSSTADAYLTPCIRKYINGFISGFDENLIRNVKLEFMQSDGGLVPVNKFSGFRAILSGPAAGVMGYVLTSYGEKERIPVIGFDMGDVSRFDGKYEHVFETTTAGVTIQAPQLDINTVAAGGGSRLFFRNGMFVVGPENGPLTVTDANLILGRLVPDYFPKIFGKNEDQPLDLKATQIEFEKLATSINNFDDGRSKEIKKSIDEIAYGSNETMCRPIRALTEAKGYSASNHILACFGGASGQHACAIAQNLCINRILIHRYSSILSAYGLALANAVHEVQEPCAKIYNEDSLPYLKERIRILSNTCNEELFSQGFQESQIKHEIYLNLRYQGTDFALMTLKPSGDDNDSWDFVPSFVNQYQQEFGFVFTDREILVDDIRIRGIGEGFGITHGDIFEEINQIQSQKKEIPVELSQCDKITSCYFENGHQETPIYLLEKLKVGNKIFGPALIIDANSTILIEPNSDGGLVANAPHIPVHLGSLSFAVLYQLNFYNGTLEDGDVIMSNHPKAGGSHLPDITVITPVFNEGKIVFFVASRGHHADIGGKLYQEGAAVKSFKLVSKGKFDIDGLTNILLHQPAQYPGCSGTRCLRDNISDLKAQVAANHKGITLVKSLIKEYGLEVVQAYMIHIRKNAELSVREMLKEVYKRIGSNTLRAIDFMDDGSPIKLKITIDENEGSAIFDFAGTGPEVYGNTNTPTSVTHSAIIYCLRSLIFNDIPLNQGCLNPIDIRIPENSFLNPSDKAAVVGGNVLTSQRLVDTILKAFQACAASQGDCNNLTFGKDGIVVNGKKVKDGWGYYETIAGAGPTWNGQSGVHTHMTNTRITDPEILERRLDHSVLLREFSLRKGGKGLYKGGDGVIRDLEFRESIQVSILSERRVYHPYGMKGGKPGSKGLNLWIRGWGTPTGDNNDNDEEYDDNSNEDEAIIRFL</sequence>
<dbReference type="Pfam" id="PF19278">
    <property type="entry name" value="Hydant_A_C"/>
    <property type="match status" value="1"/>
</dbReference>
<proteinExistence type="inferred from homology"/>
<dbReference type="Pfam" id="PF01968">
    <property type="entry name" value="Hydantoinase_A"/>
    <property type="match status" value="1"/>
</dbReference>
<reference evidence="6" key="1">
    <citation type="submission" date="2021-06" db="EMBL/GenBank/DDBJ databases">
        <authorList>
            <person name="Kallberg Y."/>
            <person name="Tangrot J."/>
            <person name="Rosling A."/>
        </authorList>
    </citation>
    <scope>NUCLEOTIDE SEQUENCE</scope>
    <source>
        <strain evidence="6">AZ414A</strain>
    </source>
</reference>
<dbReference type="EMBL" id="CAJVPK010000174">
    <property type="protein sequence ID" value="CAG8466746.1"/>
    <property type="molecule type" value="Genomic_DNA"/>
</dbReference>
<feature type="domain" description="Acetophenone carboxylase-like C-terminal" evidence="5">
    <location>
        <begin position="541"/>
        <end position="703"/>
    </location>
</feature>
<dbReference type="OrthoDB" id="3643at2759"/>
<evidence type="ECO:0000259" key="2">
    <source>
        <dbReference type="Pfam" id="PF01968"/>
    </source>
</evidence>
<accession>A0A9N8VY75</accession>
<dbReference type="AlphaFoldDB" id="A0A9N8VY75"/>
<gene>
    <name evidence="6" type="ORF">DEBURN_LOCUS2955</name>
</gene>
<keyword evidence="7" id="KW-1185">Reference proteome</keyword>
<dbReference type="InterPro" id="IPR049517">
    <property type="entry name" value="ACX-like_C"/>
</dbReference>
<evidence type="ECO:0000256" key="1">
    <source>
        <dbReference type="ARBA" id="ARBA00010403"/>
    </source>
</evidence>
<dbReference type="GO" id="GO:0005829">
    <property type="term" value="C:cytosol"/>
    <property type="evidence" value="ECO:0007669"/>
    <property type="project" value="TreeGrafter"/>
</dbReference>